<keyword evidence="1" id="KW-0349">Heme</keyword>
<dbReference type="GO" id="GO:0046872">
    <property type="term" value="F:metal ion binding"/>
    <property type="evidence" value="ECO:0007669"/>
    <property type="project" value="UniProtKB-KW"/>
</dbReference>
<dbReference type="GO" id="GO:0009055">
    <property type="term" value="F:electron transfer activity"/>
    <property type="evidence" value="ECO:0007669"/>
    <property type="project" value="InterPro"/>
</dbReference>
<dbReference type="Gene3D" id="1.10.760.10">
    <property type="entry name" value="Cytochrome c-like domain"/>
    <property type="match status" value="1"/>
</dbReference>
<feature type="domain" description="Cytochrome c" evidence="5">
    <location>
        <begin position="26"/>
        <end position="88"/>
    </location>
</feature>
<reference evidence="7" key="1">
    <citation type="submission" date="2017-01" db="EMBL/GenBank/DDBJ databases">
        <authorList>
            <person name="Varghese N."/>
            <person name="Submissions S."/>
        </authorList>
    </citation>
    <scope>NUCLEOTIDE SEQUENCE [LARGE SCALE GENOMIC DNA]</scope>
    <source>
        <strain evidence="7">ATCC 51758</strain>
    </source>
</reference>
<dbReference type="GO" id="GO:0020037">
    <property type="term" value="F:heme binding"/>
    <property type="evidence" value="ECO:0007669"/>
    <property type="project" value="InterPro"/>
</dbReference>
<proteinExistence type="predicted"/>
<dbReference type="EMBL" id="FTMD01000014">
    <property type="protein sequence ID" value="SIR37278.1"/>
    <property type="molecule type" value="Genomic_DNA"/>
</dbReference>
<evidence type="ECO:0000256" key="4">
    <source>
        <dbReference type="SAM" id="SignalP"/>
    </source>
</evidence>
<dbReference type="Pfam" id="PF13442">
    <property type="entry name" value="Cytochrome_CBB3"/>
    <property type="match status" value="1"/>
</dbReference>
<gene>
    <name evidence="6" type="ORF">SAMN05421829_1148</name>
</gene>
<dbReference type="Proteomes" id="UP000186819">
    <property type="component" value="Unassembled WGS sequence"/>
</dbReference>
<feature type="chain" id="PRO_5012003580" evidence="4">
    <location>
        <begin position="25"/>
        <end position="100"/>
    </location>
</feature>
<evidence type="ECO:0000256" key="2">
    <source>
        <dbReference type="ARBA" id="ARBA00022723"/>
    </source>
</evidence>
<feature type="signal peptide" evidence="4">
    <location>
        <begin position="1"/>
        <end position="24"/>
    </location>
</feature>
<dbReference type="OrthoDB" id="9757546at2"/>
<evidence type="ECO:0000256" key="3">
    <source>
        <dbReference type="ARBA" id="ARBA00023004"/>
    </source>
</evidence>
<keyword evidence="2" id="KW-0479">Metal-binding</keyword>
<dbReference type="AlphaFoldDB" id="A0A1N7ADY3"/>
<accession>A0A1N7ADY3</accession>
<keyword evidence="4" id="KW-0732">Signal</keyword>
<name>A0A1N7ADY3_9RHOO</name>
<keyword evidence="7" id="KW-1185">Reference proteome</keyword>
<evidence type="ECO:0000313" key="7">
    <source>
        <dbReference type="Proteomes" id="UP000186819"/>
    </source>
</evidence>
<evidence type="ECO:0000313" key="6">
    <source>
        <dbReference type="EMBL" id="SIR37278.1"/>
    </source>
</evidence>
<evidence type="ECO:0000256" key="1">
    <source>
        <dbReference type="ARBA" id="ARBA00022617"/>
    </source>
</evidence>
<dbReference type="InterPro" id="IPR009056">
    <property type="entry name" value="Cyt_c-like_dom"/>
</dbReference>
<keyword evidence="3" id="KW-0408">Iron</keyword>
<dbReference type="SUPFAM" id="SSF46626">
    <property type="entry name" value="Cytochrome c"/>
    <property type="match status" value="1"/>
</dbReference>
<dbReference type="RefSeq" id="WP_076603687.1">
    <property type="nucleotide sequence ID" value="NZ_FTMD01000014.1"/>
</dbReference>
<dbReference type="InterPro" id="IPR036909">
    <property type="entry name" value="Cyt_c-like_dom_sf"/>
</dbReference>
<organism evidence="6 7">
    <name type="scientific">Aromatoleum tolulyticum</name>
    <dbReference type="NCBI Taxonomy" id="34027"/>
    <lineage>
        <taxon>Bacteria</taxon>
        <taxon>Pseudomonadati</taxon>
        <taxon>Pseudomonadota</taxon>
        <taxon>Betaproteobacteria</taxon>
        <taxon>Rhodocyclales</taxon>
        <taxon>Rhodocyclaceae</taxon>
        <taxon>Aromatoleum</taxon>
    </lineage>
</organism>
<dbReference type="STRING" id="34027.SAMN05421829_1148"/>
<sequence length="100" mass="10688">MRTRAWAGCLGVLALVTAAGSAGAGQWRDGAELYQKVCGHCHEANVGPVLKGRSLPPEYIQRVVRMGNRAMPAFRPTEIDDATLADVARRISTGAVLARE</sequence>
<evidence type="ECO:0000259" key="5">
    <source>
        <dbReference type="Pfam" id="PF13442"/>
    </source>
</evidence>
<protein>
    <submittedName>
        <fullName evidence="6">Cytochrome C oxidase, cbb3-type, subunit III</fullName>
    </submittedName>
</protein>